<dbReference type="SUPFAM" id="SSF53901">
    <property type="entry name" value="Thiolase-like"/>
    <property type="match status" value="1"/>
</dbReference>
<feature type="domain" description="Thiolase C-terminal" evidence="1">
    <location>
        <begin position="268"/>
        <end position="391"/>
    </location>
</feature>
<evidence type="ECO:0000259" key="1">
    <source>
        <dbReference type="Pfam" id="PF22691"/>
    </source>
</evidence>
<organism evidence="2 3">
    <name type="scientific">Nocardia jiangxiensis</name>
    <dbReference type="NCBI Taxonomy" id="282685"/>
    <lineage>
        <taxon>Bacteria</taxon>
        <taxon>Bacillati</taxon>
        <taxon>Actinomycetota</taxon>
        <taxon>Actinomycetes</taxon>
        <taxon>Mycobacteriales</taxon>
        <taxon>Nocardiaceae</taxon>
        <taxon>Nocardia</taxon>
    </lineage>
</organism>
<name>A0ABW6SE20_9NOCA</name>
<accession>A0ABW6SE20</accession>
<evidence type="ECO:0000313" key="2">
    <source>
        <dbReference type="EMBL" id="MFF3574562.1"/>
    </source>
</evidence>
<protein>
    <submittedName>
        <fullName evidence="2">Thiolase family protein</fullName>
        <ecNumber evidence="2">2.3.1.-</ecNumber>
    </submittedName>
</protein>
<keyword evidence="3" id="KW-1185">Reference proteome</keyword>
<dbReference type="InterPro" id="IPR055140">
    <property type="entry name" value="Thiolase_C_2"/>
</dbReference>
<keyword evidence="2" id="KW-0012">Acyltransferase</keyword>
<dbReference type="InterPro" id="IPR016039">
    <property type="entry name" value="Thiolase-like"/>
</dbReference>
<dbReference type="GO" id="GO:0016746">
    <property type="term" value="F:acyltransferase activity"/>
    <property type="evidence" value="ECO:0007669"/>
    <property type="project" value="UniProtKB-KW"/>
</dbReference>
<evidence type="ECO:0000313" key="3">
    <source>
        <dbReference type="Proteomes" id="UP001601992"/>
    </source>
</evidence>
<dbReference type="PANTHER" id="PTHR42870">
    <property type="entry name" value="ACETYL-COA C-ACETYLTRANSFERASE"/>
    <property type="match status" value="1"/>
</dbReference>
<dbReference type="PANTHER" id="PTHR42870:SF1">
    <property type="entry name" value="NON-SPECIFIC LIPID-TRANSFER PROTEIN-LIKE 2"/>
    <property type="match status" value="1"/>
</dbReference>
<dbReference type="Proteomes" id="UP001601992">
    <property type="component" value="Unassembled WGS sequence"/>
</dbReference>
<dbReference type="EMBL" id="JBIAQY010000028">
    <property type="protein sequence ID" value="MFF3574562.1"/>
    <property type="molecule type" value="Genomic_DNA"/>
</dbReference>
<proteinExistence type="predicted"/>
<dbReference type="CDD" id="cd00829">
    <property type="entry name" value="SCP-x_thiolase"/>
    <property type="match status" value="1"/>
</dbReference>
<reference evidence="2 3" key="1">
    <citation type="submission" date="2024-10" db="EMBL/GenBank/DDBJ databases">
        <title>The Natural Products Discovery Center: Release of the First 8490 Sequenced Strains for Exploring Actinobacteria Biosynthetic Diversity.</title>
        <authorList>
            <person name="Kalkreuter E."/>
            <person name="Kautsar S.A."/>
            <person name="Yang D."/>
            <person name="Bader C.D."/>
            <person name="Teijaro C.N."/>
            <person name="Fluegel L."/>
            <person name="Davis C.M."/>
            <person name="Simpson J.R."/>
            <person name="Lauterbach L."/>
            <person name="Steele A.D."/>
            <person name="Gui C."/>
            <person name="Meng S."/>
            <person name="Li G."/>
            <person name="Viehrig K."/>
            <person name="Ye F."/>
            <person name="Su P."/>
            <person name="Kiefer A.F."/>
            <person name="Nichols A."/>
            <person name="Cepeda A.J."/>
            <person name="Yan W."/>
            <person name="Fan B."/>
            <person name="Jiang Y."/>
            <person name="Adhikari A."/>
            <person name="Zheng C.-J."/>
            <person name="Schuster L."/>
            <person name="Cowan T.M."/>
            <person name="Smanski M.J."/>
            <person name="Chevrette M.G."/>
            <person name="De Carvalho L.P.S."/>
            <person name="Shen B."/>
        </authorList>
    </citation>
    <scope>NUCLEOTIDE SEQUENCE [LARGE SCALE GENOMIC DNA]</scope>
    <source>
        <strain evidence="2 3">NPDC002593</strain>
    </source>
</reference>
<dbReference type="RefSeq" id="WP_040830725.1">
    <property type="nucleotide sequence ID" value="NZ_JBIAQY010000028.1"/>
</dbReference>
<gene>
    <name evidence="2" type="ORF">ACFYXQ_43120</name>
</gene>
<sequence length="400" mass="44113">MVDKHQFRNKVAIVGYGITKSRRHADVPIASLAVETADQAIKDAGLTRAQIDGVATATSLPAYGSNRVLRPGYGFVDADFLIEHMELDTLWSYDDVSFPPAVVRAVQAVASGAASYVLLNRTLHNPAGRYNSFTETLAGGETQWTAPYGYVAGTSGIAMPYMEYQKRYGMKREHMATLALQIRKNVQSIPEAYWYGKELTFEDYMTARTISEPMCLFDNDIPVDGGGSFIVTTAERAADMPHQPVYITDWGLVQNTYKPIPGTLGSLDAMFEPTRYMAKKLWNRSGWHPSDVDVPQLYDGFLPVALWWMECLGFCGIGEAWQYIQDGRIDPKGEFPLLSGGGNIGWGRIHGIPHILENYLQLSGRAGHRQISGATTGISTYSVPGFVHATTILYSSDKSS</sequence>
<dbReference type="EC" id="2.3.1.-" evidence="2"/>
<comment type="caution">
    <text evidence="2">The sequence shown here is derived from an EMBL/GenBank/DDBJ whole genome shotgun (WGS) entry which is preliminary data.</text>
</comment>
<dbReference type="Pfam" id="PF22691">
    <property type="entry name" value="Thiolase_C_1"/>
    <property type="match status" value="1"/>
</dbReference>
<dbReference type="Gene3D" id="3.40.47.10">
    <property type="match status" value="1"/>
</dbReference>
<keyword evidence="2" id="KW-0808">Transferase</keyword>